<dbReference type="WBParaSite" id="ACRNAN_scaffold5141.g31177.t1">
    <property type="protein sequence ID" value="ACRNAN_scaffold5141.g31177.t1"/>
    <property type="gene ID" value="ACRNAN_scaffold5141.g31177"/>
</dbReference>
<evidence type="ECO:0000313" key="7">
    <source>
        <dbReference type="Proteomes" id="UP000887540"/>
    </source>
</evidence>
<dbReference type="SUPFAM" id="SSF81321">
    <property type="entry name" value="Family A G protein-coupled receptor-like"/>
    <property type="match status" value="1"/>
</dbReference>
<keyword evidence="3 5" id="KW-1133">Transmembrane helix</keyword>
<feature type="transmembrane region" description="Helical" evidence="5">
    <location>
        <begin position="69"/>
        <end position="94"/>
    </location>
</feature>
<evidence type="ECO:0000256" key="4">
    <source>
        <dbReference type="ARBA" id="ARBA00023136"/>
    </source>
</evidence>
<dbReference type="Gene3D" id="1.20.1070.10">
    <property type="entry name" value="Rhodopsin 7-helix transmembrane proteins"/>
    <property type="match status" value="1"/>
</dbReference>
<dbReference type="GO" id="GO:0016020">
    <property type="term" value="C:membrane"/>
    <property type="evidence" value="ECO:0007669"/>
    <property type="project" value="UniProtKB-SubCell"/>
</dbReference>
<dbReference type="Proteomes" id="UP000887540">
    <property type="component" value="Unplaced"/>
</dbReference>
<dbReference type="PROSITE" id="PS50262">
    <property type="entry name" value="G_PROTEIN_RECEP_F1_2"/>
    <property type="match status" value="1"/>
</dbReference>
<keyword evidence="2 5" id="KW-0812">Transmembrane</keyword>
<evidence type="ECO:0000256" key="2">
    <source>
        <dbReference type="ARBA" id="ARBA00022692"/>
    </source>
</evidence>
<evidence type="ECO:0000259" key="6">
    <source>
        <dbReference type="PROSITE" id="PS50262"/>
    </source>
</evidence>
<feature type="transmembrane region" description="Helical" evidence="5">
    <location>
        <begin position="295"/>
        <end position="317"/>
    </location>
</feature>
<organism evidence="7 8">
    <name type="scientific">Acrobeloides nanus</name>
    <dbReference type="NCBI Taxonomy" id="290746"/>
    <lineage>
        <taxon>Eukaryota</taxon>
        <taxon>Metazoa</taxon>
        <taxon>Ecdysozoa</taxon>
        <taxon>Nematoda</taxon>
        <taxon>Chromadorea</taxon>
        <taxon>Rhabditida</taxon>
        <taxon>Tylenchina</taxon>
        <taxon>Cephalobomorpha</taxon>
        <taxon>Cephaloboidea</taxon>
        <taxon>Cephalobidae</taxon>
        <taxon>Acrobeloides</taxon>
    </lineage>
</organism>
<dbReference type="PRINTS" id="PR00237">
    <property type="entry name" value="GPCRRHODOPSN"/>
</dbReference>
<dbReference type="InterPro" id="IPR017452">
    <property type="entry name" value="GPCR_Rhodpsn_7TM"/>
</dbReference>
<keyword evidence="7" id="KW-1185">Reference proteome</keyword>
<evidence type="ECO:0000256" key="3">
    <source>
        <dbReference type="ARBA" id="ARBA00022989"/>
    </source>
</evidence>
<evidence type="ECO:0000256" key="5">
    <source>
        <dbReference type="SAM" id="Phobius"/>
    </source>
</evidence>
<feature type="domain" description="G-protein coupled receptors family 1 profile" evidence="6">
    <location>
        <begin position="88"/>
        <end position="353"/>
    </location>
</feature>
<feature type="transmembrane region" description="Helical" evidence="5">
    <location>
        <begin position="153"/>
        <end position="176"/>
    </location>
</feature>
<proteinExistence type="predicted"/>
<dbReference type="CDD" id="cd14978">
    <property type="entry name" value="7tmA_FMRFamide_R-like"/>
    <property type="match status" value="1"/>
</dbReference>
<evidence type="ECO:0000313" key="8">
    <source>
        <dbReference type="WBParaSite" id="ACRNAN_scaffold5141.g31177.t1"/>
    </source>
</evidence>
<dbReference type="InterPro" id="IPR000276">
    <property type="entry name" value="GPCR_Rhodpsn"/>
</dbReference>
<sequence length="444" mass="51065">MTEMMDDLIAVNKFDSEDFSLTSGNVLNKTALDFLIQEDPYLREILEKISKQRECDALASQTSCEQRELYHILMGPGFLVMFLFALIGNCLNLFVYNSGQIRFYIAIRMLCTKLLMNTLMMIFLLPQALRVIALWEKGSPQDTLYWKFWPYQAYFINVFGFCAMWLTVLMTAECYIHVFFPSQSKAICTKQNVSRSYVLMAAAGMILALIYPLNRTVQFRKVCGSYLVTIHASESELLQTLERFHMIANLILAIIVPLSLLIFMTASIVWRLLIRNSEIGATSRFSAEKRCVTRITLITTVLQVITELPSVPVLVYAAIFGPQVVNQSNDLCTWQTISHFLGLCNASLSFFVYISFSTRFRHTMFRAQRLAHRCCPMLVMQPKESVIHGKTSSTFVSHTPFDRSFRRNYEKRSLVQPKNSSADYTNEHRNMTKIIMHECIRASK</sequence>
<comment type="subcellular location">
    <subcellularLocation>
        <location evidence="1">Membrane</location>
    </subcellularLocation>
</comment>
<name>A0A914E2I0_9BILA</name>
<feature type="transmembrane region" description="Helical" evidence="5">
    <location>
        <begin position="114"/>
        <end position="133"/>
    </location>
</feature>
<dbReference type="PANTHER" id="PTHR46641:SF8">
    <property type="entry name" value="G-PROTEIN COUPLED RECEPTORS FAMILY 1 PROFILE DOMAIN-CONTAINING PROTEIN"/>
    <property type="match status" value="1"/>
</dbReference>
<feature type="transmembrane region" description="Helical" evidence="5">
    <location>
        <begin position="197"/>
        <end position="214"/>
    </location>
</feature>
<feature type="transmembrane region" description="Helical" evidence="5">
    <location>
        <begin position="337"/>
        <end position="356"/>
    </location>
</feature>
<protein>
    <submittedName>
        <fullName evidence="8">G-protein coupled receptors family 1 profile domain-containing protein</fullName>
    </submittedName>
</protein>
<evidence type="ECO:0000256" key="1">
    <source>
        <dbReference type="ARBA" id="ARBA00004370"/>
    </source>
</evidence>
<feature type="transmembrane region" description="Helical" evidence="5">
    <location>
        <begin position="247"/>
        <end position="274"/>
    </location>
</feature>
<dbReference type="GO" id="GO:0004930">
    <property type="term" value="F:G protein-coupled receptor activity"/>
    <property type="evidence" value="ECO:0007669"/>
    <property type="project" value="InterPro"/>
</dbReference>
<dbReference type="InterPro" id="IPR052954">
    <property type="entry name" value="GPCR-Ligand_Int"/>
</dbReference>
<reference evidence="8" key="1">
    <citation type="submission" date="2022-11" db="UniProtKB">
        <authorList>
            <consortium name="WormBaseParasite"/>
        </authorList>
    </citation>
    <scope>IDENTIFICATION</scope>
</reference>
<accession>A0A914E2I0</accession>
<dbReference type="AlphaFoldDB" id="A0A914E2I0"/>
<keyword evidence="4 5" id="KW-0472">Membrane</keyword>
<dbReference type="PANTHER" id="PTHR46641">
    <property type="entry name" value="FMRFAMIDE RECEPTOR-RELATED"/>
    <property type="match status" value="1"/>
</dbReference>